<name>A0A931N1S0_9NOCA</name>
<gene>
    <name evidence="2" type="ORF">IT779_20750</name>
</gene>
<feature type="region of interest" description="Disordered" evidence="1">
    <location>
        <begin position="43"/>
        <end position="66"/>
    </location>
</feature>
<proteinExistence type="predicted"/>
<organism evidence="2 3">
    <name type="scientific">Nocardia bovistercoris</name>
    <dbReference type="NCBI Taxonomy" id="2785916"/>
    <lineage>
        <taxon>Bacteria</taxon>
        <taxon>Bacillati</taxon>
        <taxon>Actinomycetota</taxon>
        <taxon>Actinomycetes</taxon>
        <taxon>Mycobacteriales</taxon>
        <taxon>Nocardiaceae</taxon>
        <taxon>Nocardia</taxon>
    </lineage>
</organism>
<dbReference type="EMBL" id="JADMLG010000008">
    <property type="protein sequence ID" value="MBH0778715.1"/>
    <property type="molecule type" value="Genomic_DNA"/>
</dbReference>
<accession>A0A931N1S0</accession>
<comment type="caution">
    <text evidence="2">The sequence shown here is derived from an EMBL/GenBank/DDBJ whole genome shotgun (WGS) entry which is preliminary data.</text>
</comment>
<keyword evidence="3" id="KW-1185">Reference proteome</keyword>
<dbReference type="RefSeq" id="WP_196151217.1">
    <property type="nucleotide sequence ID" value="NZ_JADMLG010000008.1"/>
</dbReference>
<dbReference type="Proteomes" id="UP000655751">
    <property type="component" value="Unassembled WGS sequence"/>
</dbReference>
<dbReference type="AlphaFoldDB" id="A0A931N1S0"/>
<sequence length="66" mass="6622">MPIGVSAGMREWMLDANHAKSTEARLALVGQLRPAWSADAAPVSMGAEPTGAEPTGAEPMGAAGAC</sequence>
<evidence type="ECO:0000313" key="3">
    <source>
        <dbReference type="Proteomes" id="UP000655751"/>
    </source>
</evidence>
<evidence type="ECO:0000313" key="2">
    <source>
        <dbReference type="EMBL" id="MBH0778715.1"/>
    </source>
</evidence>
<protein>
    <submittedName>
        <fullName evidence="2">Uncharacterized protein</fullName>
    </submittedName>
</protein>
<reference evidence="2" key="1">
    <citation type="submission" date="2020-11" db="EMBL/GenBank/DDBJ databases">
        <title>Nocardia NEAU-351.nov., a novel actinomycete isolated from the cow dung.</title>
        <authorList>
            <person name="Zhang X."/>
        </authorList>
    </citation>
    <scope>NUCLEOTIDE SEQUENCE</scope>
    <source>
        <strain evidence="2">NEAU-351</strain>
    </source>
</reference>
<evidence type="ECO:0000256" key="1">
    <source>
        <dbReference type="SAM" id="MobiDB-lite"/>
    </source>
</evidence>